<evidence type="ECO:0000259" key="7">
    <source>
        <dbReference type="SMART" id="SM00278"/>
    </source>
</evidence>
<evidence type="ECO:0000313" key="9">
    <source>
        <dbReference type="Proteomes" id="UP001357733"/>
    </source>
</evidence>
<dbReference type="Proteomes" id="UP001357733">
    <property type="component" value="Unassembled WGS sequence"/>
</dbReference>
<accession>A0AAW9MUP5</accession>
<dbReference type="InterPro" id="IPR012340">
    <property type="entry name" value="NA-bd_OB-fold"/>
</dbReference>
<dbReference type="InterPro" id="IPR010994">
    <property type="entry name" value="RuvA_2-like"/>
</dbReference>
<dbReference type="SUPFAM" id="SSF50249">
    <property type="entry name" value="Nucleic acid-binding proteins"/>
    <property type="match status" value="1"/>
</dbReference>
<dbReference type="Gene3D" id="1.10.150.20">
    <property type="entry name" value="5' to 3' exonuclease, C-terminal subdomain"/>
    <property type="match status" value="1"/>
</dbReference>
<dbReference type="Pfam" id="PF14520">
    <property type="entry name" value="HHH_5"/>
    <property type="match status" value="1"/>
</dbReference>
<keyword evidence="1 6" id="KW-0963">Cytoplasm</keyword>
<dbReference type="InterPro" id="IPR003583">
    <property type="entry name" value="Hlx-hairpin-Hlx_DNA-bd_motif"/>
</dbReference>
<keyword evidence="4 6" id="KW-0233">DNA recombination</keyword>
<dbReference type="GO" id="GO:0006281">
    <property type="term" value="P:DNA repair"/>
    <property type="evidence" value="ECO:0007669"/>
    <property type="project" value="UniProtKB-UniRule"/>
</dbReference>
<dbReference type="SUPFAM" id="SSF46929">
    <property type="entry name" value="DNA helicase RuvA subunit, C-terminal domain"/>
    <property type="match status" value="1"/>
</dbReference>
<keyword evidence="2 6" id="KW-0227">DNA damage</keyword>
<feature type="region of interest" description="Domain III" evidence="6">
    <location>
        <begin position="150"/>
        <end position="194"/>
    </location>
</feature>
<protein>
    <recommendedName>
        <fullName evidence="6">Holliday junction branch migration complex subunit RuvA</fullName>
    </recommendedName>
</protein>
<comment type="subcellular location">
    <subcellularLocation>
        <location evidence="6">Cytoplasm</location>
    </subcellularLocation>
</comment>
<evidence type="ECO:0000256" key="6">
    <source>
        <dbReference type="HAMAP-Rule" id="MF_00031"/>
    </source>
</evidence>
<dbReference type="GO" id="GO:0000400">
    <property type="term" value="F:four-way junction DNA binding"/>
    <property type="evidence" value="ECO:0007669"/>
    <property type="project" value="UniProtKB-UniRule"/>
</dbReference>
<dbReference type="GO" id="GO:0005524">
    <property type="term" value="F:ATP binding"/>
    <property type="evidence" value="ECO:0007669"/>
    <property type="project" value="InterPro"/>
</dbReference>
<dbReference type="InterPro" id="IPR011114">
    <property type="entry name" value="RuvA_C"/>
</dbReference>
<gene>
    <name evidence="6 8" type="primary">ruvA</name>
    <name evidence="8" type="ORF">VLK81_06935</name>
</gene>
<name>A0AAW9MUP5_9FIRM</name>
<keyword evidence="9" id="KW-1185">Reference proteome</keyword>
<dbReference type="Pfam" id="PF01330">
    <property type="entry name" value="RuvA_N"/>
    <property type="match status" value="1"/>
</dbReference>
<dbReference type="Pfam" id="PF07499">
    <property type="entry name" value="RuvA_C"/>
    <property type="match status" value="1"/>
</dbReference>
<dbReference type="SMART" id="SM00278">
    <property type="entry name" value="HhH1"/>
    <property type="match status" value="2"/>
</dbReference>
<dbReference type="GO" id="GO:0009378">
    <property type="term" value="F:four-way junction helicase activity"/>
    <property type="evidence" value="ECO:0007669"/>
    <property type="project" value="InterPro"/>
</dbReference>
<comment type="function">
    <text evidence="6">The RuvA-RuvB-RuvC complex processes Holliday junction (HJ) DNA during genetic recombination and DNA repair, while the RuvA-RuvB complex plays an important role in the rescue of blocked DNA replication forks via replication fork reversal (RFR). RuvA specifically binds to HJ cruciform DNA, conferring on it an open structure. The RuvB hexamer acts as an ATP-dependent pump, pulling dsDNA into and through the RuvAB complex. HJ branch migration allows RuvC to scan DNA until it finds its consensus sequence, where it cleaves and resolves the cruciform DNA.</text>
</comment>
<dbReference type="RefSeq" id="WP_324619914.1">
    <property type="nucleotide sequence ID" value="NZ_JAYKOT010000003.1"/>
</dbReference>
<dbReference type="GO" id="GO:0048476">
    <property type="term" value="C:Holliday junction resolvase complex"/>
    <property type="evidence" value="ECO:0007669"/>
    <property type="project" value="UniProtKB-UniRule"/>
</dbReference>
<evidence type="ECO:0000256" key="1">
    <source>
        <dbReference type="ARBA" id="ARBA00022490"/>
    </source>
</evidence>
<proteinExistence type="inferred from homology"/>
<dbReference type="GO" id="GO:0006310">
    <property type="term" value="P:DNA recombination"/>
    <property type="evidence" value="ECO:0007669"/>
    <property type="project" value="UniProtKB-UniRule"/>
</dbReference>
<dbReference type="GO" id="GO:0005737">
    <property type="term" value="C:cytoplasm"/>
    <property type="evidence" value="ECO:0007669"/>
    <property type="project" value="UniProtKB-SubCell"/>
</dbReference>
<comment type="caution">
    <text evidence="6">Lacks conserved residue(s) required for the propagation of feature annotation.</text>
</comment>
<evidence type="ECO:0000313" key="8">
    <source>
        <dbReference type="EMBL" id="MEB3429745.1"/>
    </source>
</evidence>
<sequence length="194" mass="21844">MIDYIIGEIKKIENDYVVIENNLIGYKVYTSLNSMKNFVIDETFAIHIEMVVREDSLSLYGFYSEDELDLFKKLTTVSSVGPKVGLAILSSLMPSQIISAIKTNDINLLTKAPGVGKKTASRIILELSDKISGFDYDFKENDFIIKDEDLEDAIFALTSLGYPRDSVVKVINEVAKEDLDLEDIIKKSMIKLSR</sequence>
<dbReference type="GO" id="GO:0016787">
    <property type="term" value="F:hydrolase activity"/>
    <property type="evidence" value="ECO:0007669"/>
    <property type="project" value="UniProtKB-KW"/>
</dbReference>
<evidence type="ECO:0000256" key="4">
    <source>
        <dbReference type="ARBA" id="ARBA00023172"/>
    </source>
</evidence>
<comment type="similarity">
    <text evidence="6">Belongs to the RuvA family.</text>
</comment>
<dbReference type="AlphaFoldDB" id="A0AAW9MUP5"/>
<dbReference type="SUPFAM" id="SSF47781">
    <property type="entry name" value="RuvA domain 2-like"/>
    <property type="match status" value="1"/>
</dbReference>
<feature type="domain" description="Helix-hairpin-helix DNA-binding motif class 1" evidence="7">
    <location>
        <begin position="107"/>
        <end position="126"/>
    </location>
</feature>
<dbReference type="CDD" id="cd14332">
    <property type="entry name" value="UBA_RuvA_C"/>
    <property type="match status" value="1"/>
</dbReference>
<keyword evidence="8" id="KW-0378">Hydrolase</keyword>
<organism evidence="8 9">
    <name type="scientific">Citroniella saccharovorans</name>
    <dbReference type="NCBI Taxonomy" id="2053367"/>
    <lineage>
        <taxon>Bacteria</taxon>
        <taxon>Bacillati</taxon>
        <taxon>Bacillota</taxon>
        <taxon>Tissierellia</taxon>
        <taxon>Tissierellales</taxon>
        <taxon>Peptoniphilaceae</taxon>
        <taxon>Citroniella</taxon>
    </lineage>
</organism>
<dbReference type="InterPro" id="IPR000085">
    <property type="entry name" value="RuvA"/>
</dbReference>
<feature type="domain" description="Helix-hairpin-helix DNA-binding motif class 1" evidence="7">
    <location>
        <begin position="72"/>
        <end position="91"/>
    </location>
</feature>
<evidence type="ECO:0000256" key="5">
    <source>
        <dbReference type="ARBA" id="ARBA00023204"/>
    </source>
</evidence>
<comment type="domain">
    <text evidence="6">Has three domains with a flexible linker between the domains II and III and assumes an 'L' shape. Domain III is highly mobile and contacts RuvB.</text>
</comment>
<evidence type="ECO:0000256" key="2">
    <source>
        <dbReference type="ARBA" id="ARBA00022763"/>
    </source>
</evidence>
<dbReference type="InterPro" id="IPR036267">
    <property type="entry name" value="RuvA_C_sf"/>
</dbReference>
<evidence type="ECO:0000256" key="3">
    <source>
        <dbReference type="ARBA" id="ARBA00023125"/>
    </source>
</evidence>
<keyword evidence="3 6" id="KW-0238">DNA-binding</keyword>
<dbReference type="InterPro" id="IPR013849">
    <property type="entry name" value="DNA_helicase_Holl-junc_RuvA_I"/>
</dbReference>
<comment type="subunit">
    <text evidence="6">Homotetramer. Forms an RuvA(8)-RuvB(12)-Holliday junction (HJ) complex. HJ DNA is sandwiched between 2 RuvA tetramers; dsDNA enters through RuvA and exits via RuvB. An RuvB hexamer assembles on each DNA strand where it exits the tetramer. Each RuvB hexamer is contacted by two RuvA subunits (via domain III) on 2 adjacent RuvB subunits; this complex drives branch migration. In the full resolvosome a probable DNA-RuvA(4)-RuvB(12)-RuvC(2) complex forms which resolves the HJ.</text>
</comment>
<dbReference type="EMBL" id="JAYKOT010000003">
    <property type="protein sequence ID" value="MEB3429745.1"/>
    <property type="molecule type" value="Genomic_DNA"/>
</dbReference>
<comment type="caution">
    <text evidence="8">The sequence shown here is derived from an EMBL/GenBank/DDBJ whole genome shotgun (WGS) entry which is preliminary data.</text>
</comment>
<dbReference type="Gene3D" id="1.10.8.10">
    <property type="entry name" value="DNA helicase RuvA subunit, C-terminal domain"/>
    <property type="match status" value="1"/>
</dbReference>
<dbReference type="HAMAP" id="MF_00031">
    <property type="entry name" value="DNA_HJ_migration_RuvA"/>
    <property type="match status" value="1"/>
</dbReference>
<dbReference type="NCBIfam" id="TIGR00084">
    <property type="entry name" value="ruvA"/>
    <property type="match status" value="1"/>
</dbReference>
<reference evidence="8 9" key="1">
    <citation type="submission" date="2024-01" db="EMBL/GenBank/DDBJ databases">
        <title>Complete genome sequence of Citroniella saccharovorans strain M6.X9, isolated from human fecal sample.</title>
        <authorList>
            <person name="Cheng G."/>
            <person name="Westerholm M."/>
            <person name="Schnurer A."/>
        </authorList>
    </citation>
    <scope>NUCLEOTIDE SEQUENCE [LARGE SCALE GENOMIC DNA]</scope>
    <source>
        <strain evidence="8 9">DSM 29873</strain>
    </source>
</reference>
<dbReference type="GO" id="GO:0009379">
    <property type="term" value="C:Holliday junction helicase complex"/>
    <property type="evidence" value="ECO:0007669"/>
    <property type="project" value="InterPro"/>
</dbReference>
<keyword evidence="5 6" id="KW-0234">DNA repair</keyword>
<dbReference type="Gene3D" id="2.40.50.140">
    <property type="entry name" value="Nucleic acid-binding proteins"/>
    <property type="match status" value="1"/>
</dbReference>